<dbReference type="Pfam" id="PF14322">
    <property type="entry name" value="SusD-like_3"/>
    <property type="match status" value="1"/>
</dbReference>
<dbReference type="AlphaFoldDB" id="A0A1H7UI76"/>
<keyword evidence="3" id="KW-0732">Signal</keyword>
<protein>
    <submittedName>
        <fullName evidence="8">Starch-binding associating with outer membrane</fullName>
    </submittedName>
</protein>
<dbReference type="Gene3D" id="1.25.40.390">
    <property type="match status" value="1"/>
</dbReference>
<keyword evidence="4" id="KW-0472">Membrane</keyword>
<organism evidence="8 9">
    <name type="scientific">Parapedobacter koreensis</name>
    <dbReference type="NCBI Taxonomy" id="332977"/>
    <lineage>
        <taxon>Bacteria</taxon>
        <taxon>Pseudomonadati</taxon>
        <taxon>Bacteroidota</taxon>
        <taxon>Sphingobacteriia</taxon>
        <taxon>Sphingobacteriales</taxon>
        <taxon>Sphingobacteriaceae</taxon>
        <taxon>Parapedobacter</taxon>
    </lineage>
</organism>
<accession>A0A1H7UI76</accession>
<dbReference type="InterPro" id="IPR033985">
    <property type="entry name" value="SusD-like_N"/>
</dbReference>
<gene>
    <name evidence="8" type="ORF">SAMN05421740_1165</name>
</gene>
<evidence type="ECO:0000259" key="6">
    <source>
        <dbReference type="Pfam" id="PF07980"/>
    </source>
</evidence>
<feature type="domain" description="SusD-like N-terminal" evidence="7">
    <location>
        <begin position="46"/>
        <end position="224"/>
    </location>
</feature>
<name>A0A1H7UI76_9SPHI</name>
<evidence type="ECO:0000256" key="2">
    <source>
        <dbReference type="ARBA" id="ARBA00006275"/>
    </source>
</evidence>
<dbReference type="EMBL" id="FNZR01000016">
    <property type="protein sequence ID" value="SEL96733.1"/>
    <property type="molecule type" value="Genomic_DNA"/>
</dbReference>
<dbReference type="Proteomes" id="UP000198916">
    <property type="component" value="Unassembled WGS sequence"/>
</dbReference>
<evidence type="ECO:0000259" key="7">
    <source>
        <dbReference type="Pfam" id="PF14322"/>
    </source>
</evidence>
<dbReference type="Pfam" id="PF07980">
    <property type="entry name" value="SusD_RagB"/>
    <property type="match status" value="1"/>
</dbReference>
<dbReference type="STRING" id="332977.SAMN05421740_1165"/>
<feature type="domain" description="RagB/SusD" evidence="6">
    <location>
        <begin position="255"/>
        <end position="476"/>
    </location>
</feature>
<dbReference type="OrthoDB" id="993981at2"/>
<evidence type="ECO:0000313" key="8">
    <source>
        <dbReference type="EMBL" id="SEL96733.1"/>
    </source>
</evidence>
<dbReference type="GO" id="GO:0009279">
    <property type="term" value="C:cell outer membrane"/>
    <property type="evidence" value="ECO:0007669"/>
    <property type="project" value="UniProtKB-SubCell"/>
</dbReference>
<evidence type="ECO:0000256" key="3">
    <source>
        <dbReference type="ARBA" id="ARBA00022729"/>
    </source>
</evidence>
<keyword evidence="9" id="KW-1185">Reference proteome</keyword>
<evidence type="ECO:0000313" key="9">
    <source>
        <dbReference type="Proteomes" id="UP000198916"/>
    </source>
</evidence>
<evidence type="ECO:0000256" key="4">
    <source>
        <dbReference type="ARBA" id="ARBA00023136"/>
    </source>
</evidence>
<dbReference type="SUPFAM" id="SSF48452">
    <property type="entry name" value="TPR-like"/>
    <property type="match status" value="1"/>
</dbReference>
<reference evidence="9" key="1">
    <citation type="submission" date="2016-10" db="EMBL/GenBank/DDBJ databases">
        <authorList>
            <person name="Varghese N."/>
            <person name="Submissions S."/>
        </authorList>
    </citation>
    <scope>NUCLEOTIDE SEQUENCE [LARGE SCALE GENOMIC DNA]</scope>
    <source>
        <strain evidence="9">Jip14</strain>
    </source>
</reference>
<dbReference type="PROSITE" id="PS51257">
    <property type="entry name" value="PROKAR_LIPOPROTEIN"/>
    <property type="match status" value="1"/>
</dbReference>
<comment type="subcellular location">
    <subcellularLocation>
        <location evidence="1">Cell outer membrane</location>
    </subcellularLocation>
</comment>
<dbReference type="InterPro" id="IPR012944">
    <property type="entry name" value="SusD_RagB_dom"/>
</dbReference>
<dbReference type="InterPro" id="IPR011990">
    <property type="entry name" value="TPR-like_helical_dom_sf"/>
</dbReference>
<sequence length="485" mass="55629">MKRLDIIQRVALLVALPIVMQSCSNDFIELPPQSTVSIDVLYKTDKDFQDAVVSCYRTMQQQYQSFWIFGDVRGDDSEQQVVKNDAWYLSDAFILESDNNLIRDTWRNYYRLINRANTILERIEEADPSVVTNKDRHIGESRFLRALAYFDLVRIFGPVPIVTRPITPEEAYQMSREDVERIYNEVIIPDLLDAENKLPTQYTGANIGRATSGAAKSMLGKVYLTIHDFASAESKLQEVTTMGYALLEDYNALFDYSNEHHSEYIFDIEYQEGLGDQGSVFTNRFMPISGLMNEFYGVTGVGVETNSPSEELMALFEDHDARKDITVAIRGGFINDEGEFVAFPQATSQTYTKKYLTPVAMNNDSRANWKVTRYADVLLMYAEALNENNKTTDALIYLNQIRERAGVAAYSGLSQDEARERISDERRLELSFEGHRWFDLVRTGRAFEVMEPFGMNEYMTVFPVPLEQIQIINNQEIFPQNPGYN</sequence>
<keyword evidence="5" id="KW-0998">Cell outer membrane</keyword>
<evidence type="ECO:0000256" key="1">
    <source>
        <dbReference type="ARBA" id="ARBA00004442"/>
    </source>
</evidence>
<dbReference type="CDD" id="cd08977">
    <property type="entry name" value="SusD"/>
    <property type="match status" value="1"/>
</dbReference>
<proteinExistence type="inferred from homology"/>
<evidence type="ECO:0000256" key="5">
    <source>
        <dbReference type="ARBA" id="ARBA00023237"/>
    </source>
</evidence>
<dbReference type="RefSeq" id="WP_090609402.1">
    <property type="nucleotide sequence ID" value="NZ_FNZR01000016.1"/>
</dbReference>
<comment type="similarity">
    <text evidence="2">Belongs to the SusD family.</text>
</comment>